<dbReference type="Proteomes" id="UP000001935">
    <property type="component" value="Chromosome"/>
</dbReference>
<dbReference type="AlphaFoldDB" id="Q2IDK4"/>
<dbReference type="OrthoDB" id="8847270at2"/>
<accession>Q2IDK4</accession>
<dbReference type="InterPro" id="IPR027383">
    <property type="entry name" value="Znf_put"/>
</dbReference>
<dbReference type="STRING" id="290397.Adeh_2889"/>
<gene>
    <name evidence="2" type="ordered locus">Adeh_2889</name>
</gene>
<dbReference type="Pfam" id="PF13490">
    <property type="entry name" value="zf-HC2"/>
    <property type="match status" value="1"/>
</dbReference>
<dbReference type="RefSeq" id="WP_011421941.1">
    <property type="nucleotide sequence ID" value="NC_007760.1"/>
</dbReference>
<dbReference type="HOGENOM" id="CLU_1393798_0_0_7"/>
<evidence type="ECO:0000259" key="1">
    <source>
        <dbReference type="Pfam" id="PF13490"/>
    </source>
</evidence>
<proteinExistence type="predicted"/>
<feature type="domain" description="Putative zinc-finger" evidence="1">
    <location>
        <begin position="11"/>
        <end position="40"/>
    </location>
</feature>
<reference evidence="2 3" key="1">
    <citation type="submission" date="2006-01" db="EMBL/GenBank/DDBJ databases">
        <title>Complete sequence of Anaeromyxobacter dehalogenans 2CP-C.</title>
        <authorList>
            <consortium name="US DOE Joint Genome Institute"/>
            <person name="Copeland A."/>
            <person name="Lucas S."/>
            <person name="Lapidus A."/>
            <person name="Barry K."/>
            <person name="Detter J.C."/>
            <person name="Glavina T."/>
            <person name="Hammon N."/>
            <person name="Israni S."/>
            <person name="Pitluck S."/>
            <person name="Brettin T."/>
            <person name="Bruce D."/>
            <person name="Han C."/>
            <person name="Tapia R."/>
            <person name="Gilna P."/>
            <person name="Kiss H."/>
            <person name="Schmutz J."/>
            <person name="Larimer F."/>
            <person name="Land M."/>
            <person name="Kyrpides N."/>
            <person name="Anderson I."/>
            <person name="Sanford R.A."/>
            <person name="Ritalahti K.M."/>
            <person name="Thomas H.S."/>
            <person name="Kirby J.R."/>
            <person name="Zhulin I.B."/>
            <person name="Loeffler F.E."/>
            <person name="Richardson P."/>
        </authorList>
    </citation>
    <scope>NUCLEOTIDE SEQUENCE [LARGE SCALE GENOMIC DNA]</scope>
    <source>
        <strain evidence="2 3">2CP-C</strain>
    </source>
</reference>
<dbReference type="InterPro" id="IPR041916">
    <property type="entry name" value="Anti_sigma_zinc_sf"/>
</dbReference>
<sequence>MSADPRCPGWDDLSDWWAGDLAQAERDALEEHLLACEACAVRAARLADVAGGIAALARAGAVAGPSTAAVLARLERDGLRVHRYPIAAGEVVPCSVWPEDEVMAAVLDVRGLAAGEEGRFDLLARVGDEPPVRVDDVPLDRTTGTVVWLSVAARERRRSATRVSFRLIRVAAGGEAVVGEYGLAHEPWTGPASPR</sequence>
<name>Q2IDK4_ANADE</name>
<evidence type="ECO:0000313" key="2">
    <source>
        <dbReference type="EMBL" id="ABC82659.1"/>
    </source>
</evidence>
<organism evidence="2 3">
    <name type="scientific">Anaeromyxobacter dehalogenans (strain 2CP-C)</name>
    <dbReference type="NCBI Taxonomy" id="290397"/>
    <lineage>
        <taxon>Bacteria</taxon>
        <taxon>Pseudomonadati</taxon>
        <taxon>Myxococcota</taxon>
        <taxon>Myxococcia</taxon>
        <taxon>Myxococcales</taxon>
        <taxon>Cystobacterineae</taxon>
        <taxon>Anaeromyxobacteraceae</taxon>
        <taxon>Anaeromyxobacter</taxon>
    </lineage>
</organism>
<dbReference type="KEGG" id="ade:Adeh_2889"/>
<dbReference type="EMBL" id="CP000251">
    <property type="protein sequence ID" value="ABC82659.1"/>
    <property type="molecule type" value="Genomic_DNA"/>
</dbReference>
<protein>
    <recommendedName>
        <fullName evidence="1">Putative zinc-finger domain-containing protein</fullName>
    </recommendedName>
</protein>
<evidence type="ECO:0000313" key="3">
    <source>
        <dbReference type="Proteomes" id="UP000001935"/>
    </source>
</evidence>
<dbReference type="Gene3D" id="1.10.10.1320">
    <property type="entry name" value="Anti-sigma factor, zinc-finger domain"/>
    <property type="match status" value="1"/>
</dbReference>